<dbReference type="Gene3D" id="2.120.10.80">
    <property type="entry name" value="Kelch-type beta propeller"/>
    <property type="match status" value="1"/>
</dbReference>
<evidence type="ECO:0000313" key="4">
    <source>
        <dbReference type="Proteomes" id="UP001153076"/>
    </source>
</evidence>
<dbReference type="InterPro" id="IPR015915">
    <property type="entry name" value="Kelch-typ_b-propeller"/>
</dbReference>
<dbReference type="InterPro" id="IPR036047">
    <property type="entry name" value="F-box-like_dom_sf"/>
</dbReference>
<protein>
    <recommendedName>
        <fullName evidence="2">F-box domain-containing protein</fullName>
    </recommendedName>
</protein>
<sequence length="445" mass="49861">MRTRNLFLSFSIFGVSNRSPESLLFFYPHLSLSPLRPSPAVQPSRLIFIQIISMESQSPPIYRLPQDTLHMIFINLPLRQIIVCRSVSKLFHTLLTSPSFLDLIHHHLSPLSLLALRPPHHHHHRHHRTHTQKPNSNPPPSPSLHAFDPLGNEWLRFDLTFLPFKSFSPVTSSLGHLYLWGESDSPESCSKSLVVCNPLTRSFRVLPQLGSAWSKHGSVLSGSGDRVLVLTELATLYFNGGCGSGSKSWLKFSSNLPSKPRSPILVGDSLYALCDVGSPWRSLWKLFTCKLPGFQTNSSSLGWSRLERSEWGDVFDILKRPRLVKGVGNKILMVGGLKSSFSLNAVCSTILLLRLDLDTFEWDEAGRMPLDMYKCFQESSKFKVFGSGDKVCFSAKRVGKLALWDSSPQAVAMAEGEWRWIEGAPGFGDGLFRGFIFDARLNAMP</sequence>
<dbReference type="Proteomes" id="UP001153076">
    <property type="component" value="Unassembled WGS sequence"/>
</dbReference>
<dbReference type="Pfam" id="PF00646">
    <property type="entry name" value="F-box"/>
    <property type="match status" value="1"/>
</dbReference>
<dbReference type="SUPFAM" id="SSF81383">
    <property type="entry name" value="F-box domain"/>
    <property type="match status" value="1"/>
</dbReference>
<name>A0A9Q1QS81_9CARY</name>
<keyword evidence="4" id="KW-1185">Reference proteome</keyword>
<feature type="domain" description="F-box" evidence="2">
    <location>
        <begin position="58"/>
        <end position="108"/>
    </location>
</feature>
<feature type="compositionally biased region" description="Basic residues" evidence="1">
    <location>
        <begin position="122"/>
        <end position="131"/>
    </location>
</feature>
<dbReference type="EMBL" id="JAKOGI010000016">
    <property type="protein sequence ID" value="KAJ8450405.1"/>
    <property type="molecule type" value="Genomic_DNA"/>
</dbReference>
<dbReference type="PROSITE" id="PS50181">
    <property type="entry name" value="FBOX"/>
    <property type="match status" value="1"/>
</dbReference>
<dbReference type="PANTHER" id="PTHR47719">
    <property type="entry name" value="SKP1-INTERACTING PARTNER 15"/>
    <property type="match status" value="1"/>
</dbReference>
<accession>A0A9Q1QS81</accession>
<dbReference type="AlphaFoldDB" id="A0A9Q1QS81"/>
<comment type="caution">
    <text evidence="3">The sequence shown here is derived from an EMBL/GenBank/DDBJ whole genome shotgun (WGS) entry which is preliminary data.</text>
</comment>
<dbReference type="SUPFAM" id="SSF117281">
    <property type="entry name" value="Kelch motif"/>
    <property type="match status" value="1"/>
</dbReference>
<gene>
    <name evidence="3" type="ORF">Cgig2_004862</name>
</gene>
<dbReference type="PANTHER" id="PTHR47719:SF2">
    <property type="entry name" value="SKP1-INTERACTING PARTNER 15"/>
    <property type="match status" value="1"/>
</dbReference>
<evidence type="ECO:0000256" key="1">
    <source>
        <dbReference type="SAM" id="MobiDB-lite"/>
    </source>
</evidence>
<dbReference type="OrthoDB" id="1922820at2759"/>
<dbReference type="SMART" id="SM00256">
    <property type="entry name" value="FBOX"/>
    <property type="match status" value="1"/>
</dbReference>
<feature type="region of interest" description="Disordered" evidence="1">
    <location>
        <begin position="122"/>
        <end position="143"/>
    </location>
</feature>
<evidence type="ECO:0000259" key="2">
    <source>
        <dbReference type="PROSITE" id="PS50181"/>
    </source>
</evidence>
<evidence type="ECO:0000313" key="3">
    <source>
        <dbReference type="EMBL" id="KAJ8450405.1"/>
    </source>
</evidence>
<dbReference type="InterPro" id="IPR001810">
    <property type="entry name" value="F-box_dom"/>
</dbReference>
<organism evidence="3 4">
    <name type="scientific">Carnegiea gigantea</name>
    <dbReference type="NCBI Taxonomy" id="171969"/>
    <lineage>
        <taxon>Eukaryota</taxon>
        <taxon>Viridiplantae</taxon>
        <taxon>Streptophyta</taxon>
        <taxon>Embryophyta</taxon>
        <taxon>Tracheophyta</taxon>
        <taxon>Spermatophyta</taxon>
        <taxon>Magnoliopsida</taxon>
        <taxon>eudicotyledons</taxon>
        <taxon>Gunneridae</taxon>
        <taxon>Pentapetalae</taxon>
        <taxon>Caryophyllales</taxon>
        <taxon>Cactineae</taxon>
        <taxon>Cactaceae</taxon>
        <taxon>Cactoideae</taxon>
        <taxon>Echinocereeae</taxon>
        <taxon>Carnegiea</taxon>
    </lineage>
</organism>
<reference evidence="3" key="1">
    <citation type="submission" date="2022-04" db="EMBL/GenBank/DDBJ databases">
        <title>Carnegiea gigantea Genome sequencing and assembly v2.</title>
        <authorList>
            <person name="Copetti D."/>
            <person name="Sanderson M.J."/>
            <person name="Burquez A."/>
            <person name="Wojciechowski M.F."/>
        </authorList>
    </citation>
    <scope>NUCLEOTIDE SEQUENCE</scope>
    <source>
        <strain evidence="3">SGP5-SGP5p</strain>
        <tissue evidence="3">Aerial part</tissue>
    </source>
</reference>
<dbReference type="Gene3D" id="1.20.1280.50">
    <property type="match status" value="1"/>
</dbReference>
<proteinExistence type="predicted"/>